<protein>
    <submittedName>
        <fullName evidence="1">Uncharacterized protein</fullName>
    </submittedName>
</protein>
<sequence>MTAAFGALGRGLTLASGAWMVVDNRMSDRKQGGGKVRAGDVKTELLRDGPKVKED</sequence>
<dbReference type="Proteomes" id="UP000606974">
    <property type="component" value="Unassembled WGS sequence"/>
</dbReference>
<evidence type="ECO:0000313" key="1">
    <source>
        <dbReference type="EMBL" id="KAF7505570.1"/>
    </source>
</evidence>
<accession>A0A8H7E1R5</accession>
<proteinExistence type="predicted"/>
<organism evidence="1 2">
    <name type="scientific">Endocarpon pusillum</name>
    <dbReference type="NCBI Taxonomy" id="364733"/>
    <lineage>
        <taxon>Eukaryota</taxon>
        <taxon>Fungi</taxon>
        <taxon>Dikarya</taxon>
        <taxon>Ascomycota</taxon>
        <taxon>Pezizomycotina</taxon>
        <taxon>Eurotiomycetes</taxon>
        <taxon>Chaetothyriomycetidae</taxon>
        <taxon>Verrucariales</taxon>
        <taxon>Verrucariaceae</taxon>
        <taxon>Endocarpon</taxon>
    </lineage>
</organism>
<reference evidence="1" key="1">
    <citation type="submission" date="2020-02" db="EMBL/GenBank/DDBJ databases">
        <authorList>
            <person name="Palmer J.M."/>
        </authorList>
    </citation>
    <scope>NUCLEOTIDE SEQUENCE</scope>
    <source>
        <strain evidence="1">EPUS1.4</strain>
        <tissue evidence="1">Thallus</tissue>
    </source>
</reference>
<evidence type="ECO:0000313" key="2">
    <source>
        <dbReference type="Proteomes" id="UP000606974"/>
    </source>
</evidence>
<keyword evidence="2" id="KW-1185">Reference proteome</keyword>
<dbReference type="EMBL" id="JAACFV010000106">
    <property type="protein sequence ID" value="KAF7505570.1"/>
    <property type="molecule type" value="Genomic_DNA"/>
</dbReference>
<dbReference type="OrthoDB" id="2985014at2759"/>
<gene>
    <name evidence="1" type="ORF">GJ744_000650</name>
</gene>
<dbReference type="AlphaFoldDB" id="A0A8H7E1R5"/>
<comment type="caution">
    <text evidence="1">The sequence shown here is derived from an EMBL/GenBank/DDBJ whole genome shotgun (WGS) entry which is preliminary data.</text>
</comment>
<name>A0A8H7E1R5_9EURO</name>